<evidence type="ECO:0000313" key="1">
    <source>
        <dbReference type="EMBL" id="REH36387.1"/>
    </source>
</evidence>
<comment type="caution">
    <text evidence="1">The sequence shown here is derived from an EMBL/GenBank/DDBJ whole genome shotgun (WGS) entry which is preliminary data.</text>
</comment>
<accession>A0A3E0H0I9</accession>
<dbReference type="Proteomes" id="UP000256269">
    <property type="component" value="Unassembled WGS sequence"/>
</dbReference>
<evidence type="ECO:0008006" key="3">
    <source>
        <dbReference type="Google" id="ProtNLM"/>
    </source>
</evidence>
<dbReference type="OrthoDB" id="4176125at2"/>
<dbReference type="AlphaFoldDB" id="A0A3E0H0I9"/>
<dbReference type="SUPFAM" id="SSF53901">
    <property type="entry name" value="Thiolase-like"/>
    <property type="match status" value="1"/>
</dbReference>
<gene>
    <name evidence="1" type="ORF">BCF44_116257</name>
</gene>
<organism evidence="1 2">
    <name type="scientific">Kutzneria buriramensis</name>
    <dbReference type="NCBI Taxonomy" id="1045776"/>
    <lineage>
        <taxon>Bacteria</taxon>
        <taxon>Bacillati</taxon>
        <taxon>Actinomycetota</taxon>
        <taxon>Actinomycetes</taxon>
        <taxon>Pseudonocardiales</taxon>
        <taxon>Pseudonocardiaceae</taxon>
        <taxon>Kutzneria</taxon>
    </lineage>
</organism>
<proteinExistence type="predicted"/>
<dbReference type="Gene3D" id="3.40.47.10">
    <property type="match status" value="1"/>
</dbReference>
<protein>
    <recommendedName>
        <fullName evidence="3">Beta-ketoacyl synthase-like protein</fullName>
    </recommendedName>
</protein>
<keyword evidence="2" id="KW-1185">Reference proteome</keyword>
<dbReference type="EMBL" id="QUNO01000016">
    <property type="protein sequence ID" value="REH36387.1"/>
    <property type="molecule type" value="Genomic_DNA"/>
</dbReference>
<dbReference type="RefSeq" id="WP_147328804.1">
    <property type="nucleotide sequence ID" value="NZ_CP144375.1"/>
</dbReference>
<name>A0A3E0H0I9_9PSEU</name>
<evidence type="ECO:0000313" key="2">
    <source>
        <dbReference type="Proteomes" id="UP000256269"/>
    </source>
</evidence>
<reference evidence="1 2" key="1">
    <citation type="submission" date="2018-08" db="EMBL/GenBank/DDBJ databases">
        <title>Genomic Encyclopedia of Archaeal and Bacterial Type Strains, Phase II (KMG-II): from individual species to whole genera.</title>
        <authorList>
            <person name="Goeker M."/>
        </authorList>
    </citation>
    <scope>NUCLEOTIDE SEQUENCE [LARGE SCALE GENOMIC DNA]</scope>
    <source>
        <strain evidence="1 2">DSM 45791</strain>
    </source>
</reference>
<dbReference type="GO" id="GO:0016746">
    <property type="term" value="F:acyltransferase activity"/>
    <property type="evidence" value="ECO:0007669"/>
    <property type="project" value="InterPro"/>
</dbReference>
<dbReference type="InterPro" id="IPR016039">
    <property type="entry name" value="Thiolase-like"/>
</dbReference>
<sequence>MSGPLPAEVGTTLTFSLASVDLHTGGIPADFAEVVLSKGDRFRDDFTRVCLYLARNNITGGTDGARATVVVGTEYGNLDAMLRLQRAALAGERRISAQQFPYATTSSAAVYVNIEHGVTGGNITLNAGPLTPVVALLQGALHVNADDDAVAYVLVGDTYCSEALDDVRKKAGDRTVTPGVLWTELRSGADYEAVFEFTPALGPAAADEWNGALTAHRFLAAAGALERGDTETLALSSGERAASVTVRRLT</sequence>